<sequence>MKQNILTLLLFTATFSLFGQSGVNFRLQFSEPYAVYDFLGKISENYPDNELKSIFLQSTYNTESNIRKIAEFEQLAIDYSYFYRQYPQPLKSGVMIRDLLEKNLAVSQTVDEFRNRSIGLIPNDILYTFSGILETFLPIYHELIYLPNKDAIAIQDHNLRNYIDKGMFADYFQAGLVFYNTVWDQKIPFEVNLLPSLDKDNLGARAFFNVAVCEAPLGSTDHKSLFSVAMHEIYHTIYDNQSLEMKSNIQKWFDDTNSLNSQYALLLMNEVLATALGNAYIMEQLNGKIEEDDWYANSYISGMAKEIYPTVKEYIKSRKPMDEAFVKIYVGLYDKKFPQWNKELDHILTYRYIVADTSDDWKYIRRTFRYYSNSRMAAPIDITQIEKANELPITKVFIVSKDHEKTLNLLKGRYDVLKNKKLNFAKEFIEVFDLPDRTKLFIINRHKSTVEQLMVKYFPDKVIK</sequence>
<keyword evidence="2" id="KW-1185">Reference proteome</keyword>
<comment type="caution">
    <text evidence="1">The sequence shown here is derived from an EMBL/GenBank/DDBJ whole genome shotgun (WGS) entry which is preliminary data.</text>
</comment>
<dbReference type="Proteomes" id="UP001464555">
    <property type="component" value="Unassembled WGS sequence"/>
</dbReference>
<dbReference type="RefSeq" id="WP_341697752.1">
    <property type="nucleotide sequence ID" value="NZ_JBBYHR010000008.1"/>
</dbReference>
<evidence type="ECO:0008006" key="3">
    <source>
        <dbReference type="Google" id="ProtNLM"/>
    </source>
</evidence>
<proteinExistence type="predicted"/>
<protein>
    <recommendedName>
        <fullName evidence="3">Peptidase MA superfamily protein</fullName>
    </recommendedName>
</protein>
<evidence type="ECO:0000313" key="1">
    <source>
        <dbReference type="EMBL" id="MEL1245439.1"/>
    </source>
</evidence>
<organism evidence="1 2">
    <name type="scientific">Flavobacterium arundinis</name>
    <dbReference type="NCBI Taxonomy" id="3139143"/>
    <lineage>
        <taxon>Bacteria</taxon>
        <taxon>Pseudomonadati</taxon>
        <taxon>Bacteroidota</taxon>
        <taxon>Flavobacteriia</taxon>
        <taxon>Flavobacteriales</taxon>
        <taxon>Flavobacteriaceae</taxon>
        <taxon>Flavobacterium</taxon>
    </lineage>
</organism>
<reference evidence="1 2" key="1">
    <citation type="submission" date="2024-04" db="EMBL/GenBank/DDBJ databases">
        <title>Flavobacterium sp. DGU11 16S ribosomal RNA gene Genome sequencing and assembly.</title>
        <authorList>
            <person name="Park S."/>
        </authorList>
    </citation>
    <scope>NUCLEOTIDE SEQUENCE [LARGE SCALE GENOMIC DNA]</scope>
    <source>
        <strain evidence="1 2">DGU11</strain>
    </source>
</reference>
<evidence type="ECO:0000313" key="2">
    <source>
        <dbReference type="Proteomes" id="UP001464555"/>
    </source>
</evidence>
<name>A0ABU9I0B3_9FLAO</name>
<accession>A0ABU9I0B3</accession>
<gene>
    <name evidence="1" type="ORF">AAEO56_14290</name>
</gene>
<dbReference type="EMBL" id="JBBYHR010000008">
    <property type="protein sequence ID" value="MEL1245439.1"/>
    <property type="molecule type" value="Genomic_DNA"/>
</dbReference>